<feature type="compositionally biased region" description="Polar residues" evidence="1">
    <location>
        <begin position="72"/>
        <end position="92"/>
    </location>
</feature>
<keyword evidence="2" id="KW-0732">Signal</keyword>
<proteinExistence type="predicted"/>
<evidence type="ECO:0008006" key="5">
    <source>
        <dbReference type="Google" id="ProtNLM"/>
    </source>
</evidence>
<feature type="region of interest" description="Disordered" evidence="1">
    <location>
        <begin position="60"/>
        <end position="103"/>
    </location>
</feature>
<sequence length="103" mass="10395">MTRFSLLALLAMLLAACGPGEPGTPPSSTEARAVETPDPAQPELASAAAATLSVAASDPVASVQASLDADNHQITPVFSRSPDSAGGTNNQAHVFPQAEGKNR</sequence>
<dbReference type="AlphaFoldDB" id="A0A069PLI3"/>
<organism evidence="3 4">
    <name type="scientific">Caballeronia glathei</name>
    <dbReference type="NCBI Taxonomy" id="60547"/>
    <lineage>
        <taxon>Bacteria</taxon>
        <taxon>Pseudomonadati</taxon>
        <taxon>Pseudomonadota</taxon>
        <taxon>Betaproteobacteria</taxon>
        <taxon>Burkholderiales</taxon>
        <taxon>Burkholderiaceae</taxon>
        <taxon>Caballeronia</taxon>
    </lineage>
</organism>
<reference evidence="3 4" key="1">
    <citation type="submission" date="2014-03" db="EMBL/GenBank/DDBJ databases">
        <title>Draft Genome Sequences of Four Burkholderia Strains.</title>
        <authorList>
            <person name="Liu X.Y."/>
            <person name="Li C.X."/>
            <person name="Xu J.H."/>
        </authorList>
    </citation>
    <scope>NUCLEOTIDE SEQUENCE [LARGE SCALE GENOMIC DNA]</scope>
    <source>
        <strain evidence="3 4">DSM 50014</strain>
    </source>
</reference>
<feature type="region of interest" description="Disordered" evidence="1">
    <location>
        <begin position="18"/>
        <end position="46"/>
    </location>
</feature>
<dbReference type="STRING" id="60547.GCA_000751215_06610"/>
<dbReference type="Proteomes" id="UP000027466">
    <property type="component" value="Unassembled WGS sequence"/>
</dbReference>
<gene>
    <name evidence="3" type="ORF">BG61_23230</name>
</gene>
<dbReference type="RefSeq" id="WP_035939950.1">
    <property type="nucleotide sequence ID" value="NZ_CADFFX010000026.1"/>
</dbReference>
<protein>
    <recommendedName>
        <fullName evidence="5">Lipoprotein</fullName>
    </recommendedName>
</protein>
<evidence type="ECO:0000256" key="2">
    <source>
        <dbReference type="SAM" id="SignalP"/>
    </source>
</evidence>
<name>A0A069PLI3_9BURK</name>
<evidence type="ECO:0000313" key="4">
    <source>
        <dbReference type="Proteomes" id="UP000027466"/>
    </source>
</evidence>
<feature type="signal peptide" evidence="2">
    <location>
        <begin position="1"/>
        <end position="22"/>
    </location>
</feature>
<comment type="caution">
    <text evidence="3">The sequence shown here is derived from an EMBL/GenBank/DDBJ whole genome shotgun (WGS) entry which is preliminary data.</text>
</comment>
<keyword evidence="4" id="KW-1185">Reference proteome</keyword>
<evidence type="ECO:0000313" key="3">
    <source>
        <dbReference type="EMBL" id="KDR40764.1"/>
    </source>
</evidence>
<accession>A0A069PLI3</accession>
<feature type="chain" id="PRO_5007372359" description="Lipoprotein" evidence="2">
    <location>
        <begin position="23"/>
        <end position="103"/>
    </location>
</feature>
<evidence type="ECO:0000256" key="1">
    <source>
        <dbReference type="SAM" id="MobiDB-lite"/>
    </source>
</evidence>
<dbReference type="PROSITE" id="PS51257">
    <property type="entry name" value="PROKAR_LIPOPROTEIN"/>
    <property type="match status" value="1"/>
</dbReference>
<dbReference type="EMBL" id="JFHC01000036">
    <property type="protein sequence ID" value="KDR40764.1"/>
    <property type="molecule type" value="Genomic_DNA"/>
</dbReference>